<evidence type="ECO:0000313" key="1">
    <source>
        <dbReference type="EMBL" id="AEW21755.1"/>
    </source>
</evidence>
<dbReference type="KEGG" id="tfo:BFO_1888"/>
<name>G8UPK0_TANFA</name>
<dbReference type="Proteomes" id="UP000005436">
    <property type="component" value="Chromosome"/>
</dbReference>
<keyword evidence="2" id="KW-1185">Reference proteome</keyword>
<dbReference type="STRING" id="203275.BFO_1888"/>
<sequence>MIVKSGHLLSEWKLNDSIQAKVMLETGFPKIVISENFALKHLSK</sequence>
<gene>
    <name evidence="1" type="ordered locus">BFO_1888</name>
</gene>
<evidence type="ECO:0000313" key="2">
    <source>
        <dbReference type="Proteomes" id="UP000005436"/>
    </source>
</evidence>
<dbReference type="HOGENOM" id="CLU_3223134_0_0_10"/>
<organism evidence="1 2">
    <name type="scientific">Tannerella forsythia (strain ATCC 43037 / JCM 10827 / CCUG 21028 A / KCTC 5666 / FDC 338)</name>
    <name type="common">Bacteroides forsythus</name>
    <dbReference type="NCBI Taxonomy" id="203275"/>
    <lineage>
        <taxon>Bacteria</taxon>
        <taxon>Pseudomonadati</taxon>
        <taxon>Bacteroidota</taxon>
        <taxon>Bacteroidia</taxon>
        <taxon>Bacteroidales</taxon>
        <taxon>Tannerellaceae</taxon>
        <taxon>Tannerella</taxon>
    </lineage>
</organism>
<dbReference type="EMBL" id="CP003191">
    <property type="protein sequence ID" value="AEW21755.1"/>
    <property type="molecule type" value="Genomic_DNA"/>
</dbReference>
<proteinExistence type="predicted"/>
<dbReference type="AlphaFoldDB" id="G8UPK0"/>
<reference evidence="2" key="1">
    <citation type="submission" date="2011-12" db="EMBL/GenBank/DDBJ databases">
        <title>Complete sequence of Tannerella forsythia ATCC 43037.</title>
        <authorList>
            <person name="Dewhirst F."/>
            <person name="Tanner A."/>
            <person name="Izard J."/>
            <person name="Brinkac L."/>
            <person name="Durkin A.S."/>
            <person name="Hostetler J."/>
            <person name="Shetty J."/>
            <person name="Torralba M."/>
            <person name="Gill S."/>
            <person name="Nelson K."/>
        </authorList>
    </citation>
    <scope>NUCLEOTIDE SEQUENCE [LARGE SCALE GENOMIC DNA]</scope>
    <source>
        <strain evidence="2">ATCC 43037 / JCM 10827 / CCUG 33226 / KCTC 5666 / FDC 338</strain>
    </source>
</reference>
<accession>G8UPK0</accession>
<protein>
    <submittedName>
        <fullName evidence="1">Uncharacterized protein</fullName>
    </submittedName>
</protein>